<feature type="compositionally biased region" description="Basic and acidic residues" evidence="2">
    <location>
        <begin position="269"/>
        <end position="285"/>
    </location>
</feature>
<proteinExistence type="predicted"/>
<feature type="compositionally biased region" description="Pro residues" evidence="2">
    <location>
        <begin position="47"/>
        <end position="59"/>
    </location>
</feature>
<evidence type="ECO:0000313" key="3">
    <source>
        <dbReference type="EMBL" id="KAF2807289.1"/>
    </source>
</evidence>
<dbReference type="GeneID" id="54467477"/>
<dbReference type="RefSeq" id="XP_033574253.1">
    <property type="nucleotide sequence ID" value="XM_033726584.1"/>
</dbReference>
<reference evidence="5" key="3">
    <citation type="submission" date="2025-04" db="UniProtKB">
        <authorList>
            <consortium name="RefSeq"/>
        </authorList>
    </citation>
    <scope>IDENTIFICATION</scope>
    <source>
        <strain evidence="5">CBS 304.34</strain>
    </source>
</reference>
<feature type="compositionally biased region" description="Basic and acidic residues" evidence="2">
    <location>
        <begin position="158"/>
        <end position="168"/>
    </location>
</feature>
<reference evidence="3 5" key="1">
    <citation type="journal article" date="2020" name="Stud. Mycol.">
        <title>101 Dothideomycetes genomes: a test case for predicting lifestyles and emergence of pathogens.</title>
        <authorList>
            <person name="Haridas S."/>
            <person name="Albert R."/>
            <person name="Binder M."/>
            <person name="Bloem J."/>
            <person name="Labutti K."/>
            <person name="Salamov A."/>
            <person name="Andreopoulos B."/>
            <person name="Baker S."/>
            <person name="Barry K."/>
            <person name="Bills G."/>
            <person name="Bluhm B."/>
            <person name="Cannon C."/>
            <person name="Castanera R."/>
            <person name="Culley D."/>
            <person name="Daum C."/>
            <person name="Ezra D."/>
            <person name="Gonzalez J."/>
            <person name="Henrissat B."/>
            <person name="Kuo A."/>
            <person name="Liang C."/>
            <person name="Lipzen A."/>
            <person name="Lutzoni F."/>
            <person name="Magnuson J."/>
            <person name="Mondo S."/>
            <person name="Nolan M."/>
            <person name="Ohm R."/>
            <person name="Pangilinan J."/>
            <person name="Park H.-J."/>
            <person name="Ramirez L."/>
            <person name="Alfaro M."/>
            <person name="Sun H."/>
            <person name="Tritt A."/>
            <person name="Yoshinaga Y."/>
            <person name="Zwiers L.-H."/>
            <person name="Turgeon B."/>
            <person name="Goodwin S."/>
            <person name="Spatafora J."/>
            <person name="Crous P."/>
            <person name="Grigoriev I."/>
        </authorList>
    </citation>
    <scope>NUCLEOTIDE SEQUENCE</scope>
    <source>
        <strain evidence="3 5">CBS 304.34</strain>
    </source>
</reference>
<keyword evidence="1" id="KW-0175">Coiled coil</keyword>
<feature type="region of interest" description="Disordered" evidence="2">
    <location>
        <begin position="247"/>
        <end position="285"/>
    </location>
</feature>
<name>A0A6A6YFA5_9PEZI</name>
<evidence type="ECO:0000313" key="4">
    <source>
        <dbReference type="Proteomes" id="UP000504636"/>
    </source>
</evidence>
<feature type="region of interest" description="Disordered" evidence="2">
    <location>
        <begin position="149"/>
        <end position="192"/>
    </location>
</feature>
<evidence type="ECO:0000256" key="2">
    <source>
        <dbReference type="SAM" id="MobiDB-lite"/>
    </source>
</evidence>
<feature type="coiled-coil region" evidence="1">
    <location>
        <begin position="91"/>
        <end position="125"/>
    </location>
</feature>
<evidence type="ECO:0000313" key="5">
    <source>
        <dbReference type="RefSeq" id="XP_033574253.1"/>
    </source>
</evidence>
<dbReference type="EMBL" id="MU003705">
    <property type="protein sequence ID" value="KAF2807289.1"/>
    <property type="molecule type" value="Genomic_DNA"/>
</dbReference>
<reference evidence="5" key="2">
    <citation type="submission" date="2020-04" db="EMBL/GenBank/DDBJ databases">
        <authorList>
            <consortium name="NCBI Genome Project"/>
        </authorList>
    </citation>
    <scope>NUCLEOTIDE SEQUENCE</scope>
    <source>
        <strain evidence="5">CBS 304.34</strain>
    </source>
</reference>
<gene>
    <name evidence="3 5" type="ORF">BDZ99DRAFT_536643</name>
</gene>
<dbReference type="Proteomes" id="UP000504636">
    <property type="component" value="Unplaced"/>
</dbReference>
<sequence>MPTNIDYFLQPASRERPTKSTPTRPKPGPGQDQEVPQHSSPAERPPKAPSIPNSPPVPLWPTTSQSAAHLPDSSSTAIPQQTTDPDRAADLELYEKMKADLQKTLQKQARLRDEYEDVNADIEEAASPMKRKGGFMEVRALRVAVLKGRDAGQGNGQKVERDFYPHESEEGEGSGDEGSGDEGSGDEGSGDEASELRYWIWVSEGRRMDTPQANMCAEDTDMEYWGLESRYGNASCEKDLSALKKRYGNAPGASDLGAPKKSVSSLTLPEKEKGDDADLEGLYER</sequence>
<feature type="compositionally biased region" description="Polar residues" evidence="2">
    <location>
        <begin position="62"/>
        <end position="83"/>
    </location>
</feature>
<protein>
    <submittedName>
        <fullName evidence="3 5">Uncharacterized protein</fullName>
    </submittedName>
</protein>
<feature type="region of interest" description="Disordered" evidence="2">
    <location>
        <begin position="1"/>
        <end position="88"/>
    </location>
</feature>
<accession>A0A6A6YFA5</accession>
<dbReference type="AlphaFoldDB" id="A0A6A6YFA5"/>
<keyword evidence="4" id="KW-1185">Reference proteome</keyword>
<evidence type="ECO:0000256" key="1">
    <source>
        <dbReference type="SAM" id="Coils"/>
    </source>
</evidence>
<feature type="compositionally biased region" description="Acidic residues" evidence="2">
    <location>
        <begin position="169"/>
        <end position="192"/>
    </location>
</feature>
<organism evidence="3">
    <name type="scientific">Mytilinidion resinicola</name>
    <dbReference type="NCBI Taxonomy" id="574789"/>
    <lineage>
        <taxon>Eukaryota</taxon>
        <taxon>Fungi</taxon>
        <taxon>Dikarya</taxon>
        <taxon>Ascomycota</taxon>
        <taxon>Pezizomycotina</taxon>
        <taxon>Dothideomycetes</taxon>
        <taxon>Pleosporomycetidae</taxon>
        <taxon>Mytilinidiales</taxon>
        <taxon>Mytilinidiaceae</taxon>
        <taxon>Mytilinidion</taxon>
    </lineage>
</organism>